<dbReference type="RefSeq" id="WP_153283205.1">
    <property type="nucleotide sequence ID" value="NZ_CP045644.1"/>
</dbReference>
<reference evidence="1 2" key="1">
    <citation type="submission" date="2019-10" db="EMBL/GenBank/DDBJ databases">
        <title>Complete genome sequence of Variovorax paradoxus 5C-2.</title>
        <authorList>
            <person name="Gogoleva N.E."/>
            <person name="Balkin A.S."/>
        </authorList>
    </citation>
    <scope>NUCLEOTIDE SEQUENCE [LARGE SCALE GENOMIC DNA]</scope>
    <source>
        <strain evidence="1 2">5C-2</strain>
    </source>
</reference>
<proteinExistence type="predicted"/>
<gene>
    <name evidence="1" type="ORF">GFK26_18335</name>
</gene>
<evidence type="ECO:0000313" key="1">
    <source>
        <dbReference type="EMBL" id="QFZ84587.1"/>
    </source>
</evidence>
<dbReference type="EMBL" id="CP045644">
    <property type="protein sequence ID" value="QFZ84587.1"/>
    <property type="molecule type" value="Genomic_DNA"/>
</dbReference>
<name>A0A5Q0M702_VARPD</name>
<accession>A0A5Q0M702</accession>
<evidence type="ECO:0000313" key="2">
    <source>
        <dbReference type="Proteomes" id="UP000326780"/>
    </source>
</evidence>
<dbReference type="Proteomes" id="UP000326780">
    <property type="component" value="Chromosome"/>
</dbReference>
<dbReference type="AlphaFoldDB" id="A0A5Q0M702"/>
<sequence>MEVSFKRKCDLDNVLGNYKRIDPDKWNEMSFVDQSAHITQLEMRLEHARRTHGYYQDCRKELGYDIHNDGMSFEVWSKTTGEAMDDHVRQMQKAVHEHRAYLASLPEGWGAW</sequence>
<protein>
    <submittedName>
        <fullName evidence="1">Uncharacterized protein</fullName>
    </submittedName>
</protein>
<organism evidence="1 2">
    <name type="scientific">Variovorax paradoxus</name>
    <dbReference type="NCBI Taxonomy" id="34073"/>
    <lineage>
        <taxon>Bacteria</taxon>
        <taxon>Pseudomonadati</taxon>
        <taxon>Pseudomonadota</taxon>
        <taxon>Betaproteobacteria</taxon>
        <taxon>Burkholderiales</taxon>
        <taxon>Comamonadaceae</taxon>
        <taxon>Variovorax</taxon>
    </lineage>
</organism>